<keyword evidence="1" id="KW-1133">Transmembrane helix</keyword>
<keyword evidence="3" id="KW-1185">Reference proteome</keyword>
<dbReference type="AlphaFoldDB" id="A0A158GDQ2"/>
<evidence type="ECO:0000256" key="1">
    <source>
        <dbReference type="SAM" id="Phobius"/>
    </source>
</evidence>
<dbReference type="EMBL" id="FCNY02000004">
    <property type="protein sequence ID" value="SAL30258.1"/>
    <property type="molecule type" value="Genomic_DNA"/>
</dbReference>
<keyword evidence="1" id="KW-0472">Membrane</keyword>
<organism evidence="2 3">
    <name type="scientific">Caballeronia cordobensis</name>
    <name type="common">Burkholderia cordobensis</name>
    <dbReference type="NCBI Taxonomy" id="1353886"/>
    <lineage>
        <taxon>Bacteria</taxon>
        <taxon>Pseudomonadati</taxon>
        <taxon>Pseudomonadota</taxon>
        <taxon>Betaproteobacteria</taxon>
        <taxon>Burkholderiales</taxon>
        <taxon>Burkholderiaceae</taxon>
        <taxon>Caballeronia</taxon>
    </lineage>
</organism>
<evidence type="ECO:0000313" key="2">
    <source>
        <dbReference type="EMBL" id="SAL30258.1"/>
    </source>
</evidence>
<dbReference type="Proteomes" id="UP000054740">
    <property type="component" value="Unassembled WGS sequence"/>
</dbReference>
<name>A0A158GDQ2_CABCO</name>
<reference evidence="3" key="1">
    <citation type="submission" date="2016-01" db="EMBL/GenBank/DDBJ databases">
        <authorList>
            <person name="Peeters C."/>
        </authorList>
    </citation>
    <scope>NUCLEOTIDE SEQUENCE [LARGE SCALE GENOMIC DNA]</scope>
</reference>
<feature type="transmembrane region" description="Helical" evidence="1">
    <location>
        <begin position="15"/>
        <end position="36"/>
    </location>
</feature>
<keyword evidence="1" id="KW-0812">Transmembrane</keyword>
<evidence type="ECO:0000313" key="3">
    <source>
        <dbReference type="Proteomes" id="UP000054740"/>
    </source>
</evidence>
<gene>
    <name evidence="2" type="ORF">AWB70_01860</name>
</gene>
<accession>A0A158GDQ2</accession>
<protein>
    <submittedName>
        <fullName evidence="2">Uncharacterized protein</fullName>
    </submittedName>
</protein>
<dbReference type="RefSeq" id="WP_053571966.1">
    <property type="nucleotide sequence ID" value="NZ_FCNY02000004.1"/>
</dbReference>
<proteinExistence type="predicted"/>
<sequence>MSDDKSERPSDSKPHYALIGTCITAVAGIIAAVIALHKSPESPTTAVTVSGQGNFSGNSAPTVIGSQDVHIDRHDVHGLQISEFDKTFGLKVASATGTYVVDAPPTEKTHRARVPTGYKSHFSIVLYNAAEHDINSLRLAVYPDGASPNQKPLGELDKSKFGYKGLAQVDIPLAASQVPPETLHLCLTFQTQDAGQYVTFLLHAEQDDVMNNVPVDPRTRLKTFRYRVFYTDDAFKSTEPGNCTKHGPVQEIDLADSHIYHKSN</sequence>